<reference evidence="2" key="1">
    <citation type="submission" date="2019-10" db="EMBL/GenBank/DDBJ databases">
        <authorList>
            <consortium name="DOE Joint Genome Institute"/>
            <person name="Kuo A."/>
            <person name="Miyauchi S."/>
            <person name="Kiss E."/>
            <person name="Drula E."/>
            <person name="Kohler A."/>
            <person name="Sanchez-Garcia M."/>
            <person name="Andreopoulos B."/>
            <person name="Barry K.W."/>
            <person name="Bonito G."/>
            <person name="Buee M."/>
            <person name="Carver A."/>
            <person name="Chen C."/>
            <person name="Cichocki N."/>
            <person name="Clum A."/>
            <person name="Culley D."/>
            <person name="Crous P.W."/>
            <person name="Fauchery L."/>
            <person name="Girlanda M."/>
            <person name="Hayes R."/>
            <person name="Keri Z."/>
            <person name="LaButti K."/>
            <person name="Lipzen A."/>
            <person name="Lombard V."/>
            <person name="Magnuson J."/>
            <person name="Maillard F."/>
            <person name="Morin E."/>
            <person name="Murat C."/>
            <person name="Nolan M."/>
            <person name="Ohm R."/>
            <person name="Pangilinan J."/>
            <person name="Pereira M."/>
            <person name="Perotto S."/>
            <person name="Peter M."/>
            <person name="Riley R."/>
            <person name="Sitrit Y."/>
            <person name="Stielow B."/>
            <person name="Szollosi G."/>
            <person name="Zifcakova L."/>
            <person name="Stursova M."/>
            <person name="Spatafora J.W."/>
            <person name="Tedersoo L."/>
            <person name="Vaario L.-M."/>
            <person name="Yamada A."/>
            <person name="Yan M."/>
            <person name="Wang P."/>
            <person name="Xu J."/>
            <person name="Bruns T."/>
            <person name="Baldrian P."/>
            <person name="Vilgalys R."/>
            <person name="Henrissat B."/>
            <person name="Grigoriev I.V."/>
            <person name="Hibbett D."/>
            <person name="Nagy L.G."/>
            <person name="Martin F.M."/>
        </authorList>
    </citation>
    <scope>NUCLEOTIDE SEQUENCE</scope>
    <source>
        <strain evidence="2">Prilba</strain>
    </source>
</reference>
<feature type="transmembrane region" description="Helical" evidence="1">
    <location>
        <begin position="142"/>
        <end position="162"/>
    </location>
</feature>
<feature type="transmembrane region" description="Helical" evidence="1">
    <location>
        <begin position="108"/>
        <end position="130"/>
    </location>
</feature>
<feature type="transmembrane region" description="Helical" evidence="1">
    <location>
        <begin position="227"/>
        <end position="248"/>
    </location>
</feature>
<evidence type="ECO:0000313" key="3">
    <source>
        <dbReference type="Proteomes" id="UP000759537"/>
    </source>
</evidence>
<proteinExistence type="predicted"/>
<evidence type="ECO:0000256" key="1">
    <source>
        <dbReference type="SAM" id="Phobius"/>
    </source>
</evidence>
<dbReference type="OrthoDB" id="3174319at2759"/>
<keyword evidence="1" id="KW-0812">Transmembrane</keyword>
<feature type="transmembrane region" description="Helical" evidence="1">
    <location>
        <begin position="25"/>
        <end position="46"/>
    </location>
</feature>
<keyword evidence="1" id="KW-0472">Membrane</keyword>
<evidence type="ECO:0000313" key="2">
    <source>
        <dbReference type="EMBL" id="KAF8466063.1"/>
    </source>
</evidence>
<feature type="transmembrane region" description="Helical" evidence="1">
    <location>
        <begin position="182"/>
        <end position="206"/>
    </location>
</feature>
<sequence length="344" mass="37845">MSDAEKQQLLDAIHKQLDHAISYNLYSGIAYGMFFAVYCISIRILLSKGSLFNSAGHMIVFGITTIIFILATTVILLGPGLTTQGIPFIIKIIDPSFAVGWSPHKLNAVVGFVAVITRLNPFLSDVVCAWRAAVLWKYDRRVVTLLTVFVLGTLAACSYDLKLALQTQPGTQGEQNLEEGKVAVIVAAPMLGTNVLSTFLIAWKAWEYRRVVGTQLRRGSHSERLERVLALLIESGFGYCLLWTFYLLSAFTVLPGSGSYIVNVCMLFFASMYPAVIVIIVCTQMGHEAYTVRQERSNRLDDLGGLDLTTVDLPIGASTFESGQFPSASYRGKESTMSRSPNFV</sequence>
<protein>
    <submittedName>
        <fullName evidence="2">Uncharacterized protein</fullName>
    </submittedName>
</protein>
<keyword evidence="3" id="KW-1185">Reference proteome</keyword>
<comment type="caution">
    <text evidence="2">The sequence shown here is derived from an EMBL/GenBank/DDBJ whole genome shotgun (WGS) entry which is preliminary data.</text>
</comment>
<feature type="transmembrane region" description="Helical" evidence="1">
    <location>
        <begin position="58"/>
        <end position="78"/>
    </location>
</feature>
<dbReference type="Proteomes" id="UP000759537">
    <property type="component" value="Unassembled WGS sequence"/>
</dbReference>
<organism evidence="2 3">
    <name type="scientific">Russula ochroleuca</name>
    <dbReference type="NCBI Taxonomy" id="152965"/>
    <lineage>
        <taxon>Eukaryota</taxon>
        <taxon>Fungi</taxon>
        <taxon>Dikarya</taxon>
        <taxon>Basidiomycota</taxon>
        <taxon>Agaricomycotina</taxon>
        <taxon>Agaricomycetes</taxon>
        <taxon>Russulales</taxon>
        <taxon>Russulaceae</taxon>
        <taxon>Russula</taxon>
    </lineage>
</organism>
<reference evidence="2" key="2">
    <citation type="journal article" date="2020" name="Nat. Commun.">
        <title>Large-scale genome sequencing of mycorrhizal fungi provides insights into the early evolution of symbiotic traits.</title>
        <authorList>
            <person name="Miyauchi S."/>
            <person name="Kiss E."/>
            <person name="Kuo A."/>
            <person name="Drula E."/>
            <person name="Kohler A."/>
            <person name="Sanchez-Garcia M."/>
            <person name="Morin E."/>
            <person name="Andreopoulos B."/>
            <person name="Barry K.W."/>
            <person name="Bonito G."/>
            <person name="Buee M."/>
            <person name="Carver A."/>
            <person name="Chen C."/>
            <person name="Cichocki N."/>
            <person name="Clum A."/>
            <person name="Culley D."/>
            <person name="Crous P.W."/>
            <person name="Fauchery L."/>
            <person name="Girlanda M."/>
            <person name="Hayes R.D."/>
            <person name="Keri Z."/>
            <person name="LaButti K."/>
            <person name="Lipzen A."/>
            <person name="Lombard V."/>
            <person name="Magnuson J."/>
            <person name="Maillard F."/>
            <person name="Murat C."/>
            <person name="Nolan M."/>
            <person name="Ohm R.A."/>
            <person name="Pangilinan J."/>
            <person name="Pereira M.F."/>
            <person name="Perotto S."/>
            <person name="Peter M."/>
            <person name="Pfister S."/>
            <person name="Riley R."/>
            <person name="Sitrit Y."/>
            <person name="Stielow J.B."/>
            <person name="Szollosi G."/>
            <person name="Zifcakova L."/>
            <person name="Stursova M."/>
            <person name="Spatafora J.W."/>
            <person name="Tedersoo L."/>
            <person name="Vaario L.M."/>
            <person name="Yamada A."/>
            <person name="Yan M."/>
            <person name="Wang P."/>
            <person name="Xu J."/>
            <person name="Bruns T."/>
            <person name="Baldrian P."/>
            <person name="Vilgalys R."/>
            <person name="Dunand C."/>
            <person name="Henrissat B."/>
            <person name="Grigoriev I.V."/>
            <person name="Hibbett D."/>
            <person name="Nagy L.G."/>
            <person name="Martin F.M."/>
        </authorList>
    </citation>
    <scope>NUCLEOTIDE SEQUENCE</scope>
    <source>
        <strain evidence="2">Prilba</strain>
    </source>
</reference>
<gene>
    <name evidence="2" type="ORF">DFH94DRAFT_781592</name>
</gene>
<dbReference type="AlphaFoldDB" id="A0A9P5JWQ5"/>
<dbReference type="EMBL" id="WHVB01000043">
    <property type="protein sequence ID" value="KAF8466063.1"/>
    <property type="molecule type" value="Genomic_DNA"/>
</dbReference>
<accession>A0A9P5JWQ5</accession>
<name>A0A9P5JWQ5_9AGAM</name>
<keyword evidence="1" id="KW-1133">Transmembrane helix</keyword>
<feature type="transmembrane region" description="Helical" evidence="1">
    <location>
        <begin position="260"/>
        <end position="283"/>
    </location>
</feature>